<comment type="similarity">
    <text evidence="1">Belongs to the UPF0231 family.</text>
</comment>
<dbReference type="EMBL" id="FQXZ01000015">
    <property type="protein sequence ID" value="SHI09297.1"/>
    <property type="molecule type" value="Genomic_DNA"/>
</dbReference>
<evidence type="ECO:0000256" key="1">
    <source>
        <dbReference type="ARBA" id="ARBA00005367"/>
    </source>
</evidence>
<accession>A0A1M5YB93</accession>
<organism evidence="2 3">
    <name type="scientific">Vibrio aerogenes CECT 7868</name>
    <dbReference type="NCBI Taxonomy" id="1216006"/>
    <lineage>
        <taxon>Bacteria</taxon>
        <taxon>Pseudomonadati</taxon>
        <taxon>Pseudomonadota</taxon>
        <taxon>Gammaproteobacteria</taxon>
        <taxon>Vibrionales</taxon>
        <taxon>Vibrionaceae</taxon>
        <taxon>Vibrio</taxon>
    </lineage>
</organism>
<keyword evidence="3" id="KW-1185">Reference proteome</keyword>
<sequence>MDYEFKKNSLDGQYYCQCSMGHEIVGRWLQEEIGAEKIRIMQVLQVIELAKKHYDREHCFTGKEISVIICGDEVIVQDNVLLSTADATLNEEEFPLYESESCGCCGIDDFERLIRQWADFTNH</sequence>
<dbReference type="Pfam" id="PF06062">
    <property type="entry name" value="UPF0231"/>
    <property type="match status" value="1"/>
</dbReference>
<dbReference type="RefSeq" id="WP_073603329.1">
    <property type="nucleotide sequence ID" value="NZ_FQXZ01000015.1"/>
</dbReference>
<dbReference type="InterPro" id="IPR008249">
    <property type="entry name" value="UPF0231"/>
</dbReference>
<protein>
    <submittedName>
        <fullName evidence="2">Uncharacterized protein</fullName>
    </submittedName>
</protein>
<dbReference type="OrthoDB" id="5739292at2"/>
<name>A0A1M5YB93_9VIBR</name>
<proteinExistence type="inferred from homology"/>
<gene>
    <name evidence="2" type="ORF">VA7868_01596</name>
</gene>
<dbReference type="PIRSF" id="PIRSF006287">
    <property type="entry name" value="UCP006287"/>
    <property type="match status" value="1"/>
</dbReference>
<evidence type="ECO:0000313" key="2">
    <source>
        <dbReference type="EMBL" id="SHI09297.1"/>
    </source>
</evidence>
<reference evidence="2 3" key="1">
    <citation type="submission" date="2016-11" db="EMBL/GenBank/DDBJ databases">
        <authorList>
            <person name="Jaros S."/>
            <person name="Januszkiewicz K."/>
            <person name="Wedrychowicz H."/>
        </authorList>
    </citation>
    <scope>NUCLEOTIDE SEQUENCE [LARGE SCALE GENOMIC DNA]</scope>
    <source>
        <strain evidence="2 3">CECT 7868</strain>
    </source>
</reference>
<dbReference type="STRING" id="1216006.VA7868_01596"/>
<dbReference type="Proteomes" id="UP000184608">
    <property type="component" value="Unassembled WGS sequence"/>
</dbReference>
<evidence type="ECO:0000313" key="3">
    <source>
        <dbReference type="Proteomes" id="UP000184608"/>
    </source>
</evidence>
<dbReference type="AlphaFoldDB" id="A0A1M5YB93"/>